<dbReference type="Proteomes" id="UP001596119">
    <property type="component" value="Unassembled WGS sequence"/>
</dbReference>
<feature type="domain" description="ABC transmembrane type-1" evidence="9">
    <location>
        <begin position="124"/>
        <end position="325"/>
    </location>
</feature>
<feature type="transmembrane region" description="Helical" evidence="7">
    <location>
        <begin position="260"/>
        <end position="282"/>
    </location>
</feature>
<dbReference type="InterPro" id="IPR000515">
    <property type="entry name" value="MetI-like"/>
</dbReference>
<comment type="similarity">
    <text evidence="7">Belongs to the binding-protein-dependent transport system permease family.</text>
</comment>
<dbReference type="Gene3D" id="1.10.3720.10">
    <property type="entry name" value="MetI-like"/>
    <property type="match status" value="1"/>
</dbReference>
<accession>A0ABW1IBN4</accession>
<organism evidence="10 11">
    <name type="scientific">Pseudonocardia lutea</name>
    <dbReference type="NCBI Taxonomy" id="2172015"/>
    <lineage>
        <taxon>Bacteria</taxon>
        <taxon>Bacillati</taxon>
        <taxon>Actinomycetota</taxon>
        <taxon>Actinomycetes</taxon>
        <taxon>Pseudonocardiales</taxon>
        <taxon>Pseudonocardiaceae</taxon>
        <taxon>Pseudonocardia</taxon>
    </lineage>
</organism>
<proteinExistence type="inferred from homology"/>
<evidence type="ECO:0000256" key="8">
    <source>
        <dbReference type="SAM" id="MobiDB-lite"/>
    </source>
</evidence>
<keyword evidence="6 7" id="KW-0472">Membrane</keyword>
<dbReference type="Pfam" id="PF00528">
    <property type="entry name" value="BPD_transp_1"/>
    <property type="match status" value="1"/>
</dbReference>
<feature type="compositionally biased region" description="Pro residues" evidence="8">
    <location>
        <begin position="13"/>
        <end position="22"/>
    </location>
</feature>
<keyword evidence="5 7" id="KW-1133">Transmembrane helix</keyword>
<evidence type="ECO:0000256" key="3">
    <source>
        <dbReference type="ARBA" id="ARBA00022475"/>
    </source>
</evidence>
<evidence type="ECO:0000256" key="6">
    <source>
        <dbReference type="ARBA" id="ARBA00023136"/>
    </source>
</evidence>
<dbReference type="SUPFAM" id="SSF161098">
    <property type="entry name" value="MetI-like"/>
    <property type="match status" value="1"/>
</dbReference>
<comment type="subcellular location">
    <subcellularLocation>
        <location evidence="1 7">Cell membrane</location>
        <topology evidence="1 7">Multi-pass membrane protein</topology>
    </subcellularLocation>
</comment>
<feature type="transmembrane region" description="Helical" evidence="7">
    <location>
        <begin position="302"/>
        <end position="328"/>
    </location>
</feature>
<name>A0ABW1IBN4_9PSEU</name>
<dbReference type="InterPro" id="IPR035906">
    <property type="entry name" value="MetI-like_sf"/>
</dbReference>
<evidence type="ECO:0000313" key="10">
    <source>
        <dbReference type="EMBL" id="MFC5950490.1"/>
    </source>
</evidence>
<dbReference type="RefSeq" id="WP_379567621.1">
    <property type="nucleotide sequence ID" value="NZ_JBHSQK010000047.1"/>
</dbReference>
<protein>
    <submittedName>
        <fullName evidence="10">ABC transporter permease</fullName>
    </submittedName>
</protein>
<evidence type="ECO:0000259" key="9">
    <source>
        <dbReference type="PROSITE" id="PS50928"/>
    </source>
</evidence>
<evidence type="ECO:0000256" key="7">
    <source>
        <dbReference type="RuleBase" id="RU363032"/>
    </source>
</evidence>
<feature type="transmembrane region" description="Helical" evidence="7">
    <location>
        <begin position="199"/>
        <end position="217"/>
    </location>
</feature>
<evidence type="ECO:0000256" key="1">
    <source>
        <dbReference type="ARBA" id="ARBA00004651"/>
    </source>
</evidence>
<evidence type="ECO:0000313" key="11">
    <source>
        <dbReference type="Proteomes" id="UP001596119"/>
    </source>
</evidence>
<dbReference type="PANTHER" id="PTHR43163">
    <property type="entry name" value="DIPEPTIDE TRANSPORT SYSTEM PERMEASE PROTEIN DPPB-RELATED"/>
    <property type="match status" value="1"/>
</dbReference>
<evidence type="ECO:0000256" key="5">
    <source>
        <dbReference type="ARBA" id="ARBA00022989"/>
    </source>
</evidence>
<gene>
    <name evidence="10" type="ORF">ACFQH9_19660</name>
</gene>
<dbReference type="Pfam" id="PF19300">
    <property type="entry name" value="BPD_transp_1_N"/>
    <property type="match status" value="1"/>
</dbReference>
<dbReference type="CDD" id="cd06261">
    <property type="entry name" value="TM_PBP2"/>
    <property type="match status" value="1"/>
</dbReference>
<dbReference type="InterPro" id="IPR045621">
    <property type="entry name" value="BPD_transp_1_N"/>
</dbReference>
<feature type="transmembrane region" description="Helical" evidence="7">
    <location>
        <begin position="126"/>
        <end position="150"/>
    </location>
</feature>
<feature type="region of interest" description="Disordered" evidence="8">
    <location>
        <begin position="1"/>
        <end position="26"/>
    </location>
</feature>
<evidence type="ECO:0000256" key="2">
    <source>
        <dbReference type="ARBA" id="ARBA00022448"/>
    </source>
</evidence>
<feature type="transmembrane region" description="Helical" evidence="7">
    <location>
        <begin position="35"/>
        <end position="58"/>
    </location>
</feature>
<feature type="transmembrane region" description="Helical" evidence="7">
    <location>
        <begin position="162"/>
        <end position="187"/>
    </location>
</feature>
<sequence length="334" mass="34911">MTVTRHEPSPLEVGPPPGAPAPRPRRRAPLSARYVAGRLATALVAVWAVFTLVFFSLLATGNPAQLLVAPDAPPGELERITALMGFDRPPLEQYATFLGRVVTGDLPDSIRYDESPLALVAERLPASITLGLTGLLLGTLLGAAAGYLGATARRPLLRRLPLSLLTALDAIPSFFLGILLIFVFAIVLRSLPATGGGTLAHLVLPALTLAVVVAAPVGRIFRTALLDVAELDHVRTARSKGIAPAAVTARHVVANALPPVLNVLGVQAGMVLGGAIVTEALFGWPGLGQLSVSALNNRDYPLVLACVCVIAIGFVLVNLAVDLLAALLDPRNRR</sequence>
<keyword evidence="4 7" id="KW-0812">Transmembrane</keyword>
<comment type="caution">
    <text evidence="10">The sequence shown here is derived from an EMBL/GenBank/DDBJ whole genome shotgun (WGS) entry which is preliminary data.</text>
</comment>
<keyword evidence="3" id="KW-1003">Cell membrane</keyword>
<reference evidence="11" key="1">
    <citation type="journal article" date="2019" name="Int. J. Syst. Evol. Microbiol.">
        <title>The Global Catalogue of Microorganisms (GCM) 10K type strain sequencing project: providing services to taxonomists for standard genome sequencing and annotation.</title>
        <authorList>
            <consortium name="The Broad Institute Genomics Platform"/>
            <consortium name="The Broad Institute Genome Sequencing Center for Infectious Disease"/>
            <person name="Wu L."/>
            <person name="Ma J."/>
        </authorList>
    </citation>
    <scope>NUCLEOTIDE SEQUENCE [LARGE SCALE GENOMIC DNA]</scope>
    <source>
        <strain evidence="11">CGMCC 4.7397</strain>
    </source>
</reference>
<dbReference type="EMBL" id="JBHSQK010000047">
    <property type="protein sequence ID" value="MFC5950490.1"/>
    <property type="molecule type" value="Genomic_DNA"/>
</dbReference>
<dbReference type="PANTHER" id="PTHR43163:SF6">
    <property type="entry name" value="DIPEPTIDE TRANSPORT SYSTEM PERMEASE PROTEIN DPPB-RELATED"/>
    <property type="match status" value="1"/>
</dbReference>
<dbReference type="PROSITE" id="PS50928">
    <property type="entry name" value="ABC_TM1"/>
    <property type="match status" value="1"/>
</dbReference>
<keyword evidence="2 7" id="KW-0813">Transport</keyword>
<keyword evidence="11" id="KW-1185">Reference proteome</keyword>
<evidence type="ECO:0000256" key="4">
    <source>
        <dbReference type="ARBA" id="ARBA00022692"/>
    </source>
</evidence>